<evidence type="ECO:0000256" key="1">
    <source>
        <dbReference type="SAM" id="MobiDB-lite"/>
    </source>
</evidence>
<dbReference type="EMBL" id="JARJCN010000031">
    <property type="protein sequence ID" value="KAJ7086412.1"/>
    <property type="molecule type" value="Genomic_DNA"/>
</dbReference>
<reference evidence="2" key="1">
    <citation type="submission" date="2023-03" db="EMBL/GenBank/DDBJ databases">
        <title>Massive genome expansion in bonnet fungi (Mycena s.s.) driven by repeated elements and novel gene families across ecological guilds.</title>
        <authorList>
            <consortium name="Lawrence Berkeley National Laboratory"/>
            <person name="Harder C.B."/>
            <person name="Miyauchi S."/>
            <person name="Viragh M."/>
            <person name="Kuo A."/>
            <person name="Thoen E."/>
            <person name="Andreopoulos B."/>
            <person name="Lu D."/>
            <person name="Skrede I."/>
            <person name="Drula E."/>
            <person name="Henrissat B."/>
            <person name="Morin E."/>
            <person name="Kohler A."/>
            <person name="Barry K."/>
            <person name="LaButti K."/>
            <person name="Morin E."/>
            <person name="Salamov A."/>
            <person name="Lipzen A."/>
            <person name="Mereny Z."/>
            <person name="Hegedus B."/>
            <person name="Baldrian P."/>
            <person name="Stursova M."/>
            <person name="Weitz H."/>
            <person name="Taylor A."/>
            <person name="Grigoriev I.V."/>
            <person name="Nagy L.G."/>
            <person name="Martin F."/>
            <person name="Kauserud H."/>
        </authorList>
    </citation>
    <scope>NUCLEOTIDE SEQUENCE</scope>
    <source>
        <strain evidence="2">CBHHK173m</strain>
    </source>
</reference>
<gene>
    <name evidence="2" type="ORF">B0H15DRAFT_347969</name>
</gene>
<dbReference type="AlphaFoldDB" id="A0AAD6U3K4"/>
<feature type="region of interest" description="Disordered" evidence="1">
    <location>
        <begin position="112"/>
        <end position="170"/>
    </location>
</feature>
<feature type="compositionally biased region" description="Low complexity" evidence="1">
    <location>
        <begin position="118"/>
        <end position="135"/>
    </location>
</feature>
<name>A0AAD6U3K4_9AGAR</name>
<comment type="caution">
    <text evidence="2">The sequence shown here is derived from an EMBL/GenBank/DDBJ whole genome shotgun (WGS) entry which is preliminary data.</text>
</comment>
<evidence type="ECO:0000313" key="2">
    <source>
        <dbReference type="EMBL" id="KAJ7086412.1"/>
    </source>
</evidence>
<organism evidence="2 3">
    <name type="scientific">Mycena belliarum</name>
    <dbReference type="NCBI Taxonomy" id="1033014"/>
    <lineage>
        <taxon>Eukaryota</taxon>
        <taxon>Fungi</taxon>
        <taxon>Dikarya</taxon>
        <taxon>Basidiomycota</taxon>
        <taxon>Agaricomycotina</taxon>
        <taxon>Agaricomycetes</taxon>
        <taxon>Agaricomycetidae</taxon>
        <taxon>Agaricales</taxon>
        <taxon>Marasmiineae</taxon>
        <taxon>Mycenaceae</taxon>
        <taxon>Mycena</taxon>
    </lineage>
</organism>
<sequence>MRTSRCVRCAQSQTRGTSAAGRRAPADSSFAGSPTPLRSLRTEPKPGPARKRHARSPAPLDSKPSDEDEPRRSLGALVRCARRSVRRLLRAPADSPFAARSGSAFRSALLRESKPRARASARASSARAPSSLAEAGHGTRGLETLRSRSPARYPQSGRRIGLGRVGRREF</sequence>
<feature type="compositionally biased region" description="Basic and acidic residues" evidence="1">
    <location>
        <begin position="63"/>
        <end position="72"/>
    </location>
</feature>
<accession>A0AAD6U3K4</accession>
<dbReference type="Proteomes" id="UP001222325">
    <property type="component" value="Unassembled WGS sequence"/>
</dbReference>
<feature type="region of interest" description="Disordered" evidence="1">
    <location>
        <begin position="1"/>
        <end position="77"/>
    </location>
</feature>
<proteinExistence type="predicted"/>
<keyword evidence="3" id="KW-1185">Reference proteome</keyword>
<protein>
    <submittedName>
        <fullName evidence="2">Uncharacterized protein</fullName>
    </submittedName>
</protein>
<evidence type="ECO:0000313" key="3">
    <source>
        <dbReference type="Proteomes" id="UP001222325"/>
    </source>
</evidence>